<evidence type="ECO:0000259" key="2">
    <source>
        <dbReference type="PROSITE" id="PS50404"/>
    </source>
</evidence>
<dbReference type="PROSITE" id="PS50405">
    <property type="entry name" value="GST_CTER"/>
    <property type="match status" value="1"/>
</dbReference>
<dbReference type="PROSITE" id="PS50404">
    <property type="entry name" value="GST_NTER"/>
    <property type="match status" value="1"/>
</dbReference>
<dbReference type="AlphaFoldDB" id="A0A1L9RAI3"/>
<dbReference type="InterPro" id="IPR004045">
    <property type="entry name" value="Glutathione_S-Trfase_N"/>
</dbReference>
<dbReference type="STRING" id="1073089.A0A1L9RAI3"/>
<dbReference type="InterPro" id="IPR036282">
    <property type="entry name" value="Glutathione-S-Trfase_C_sf"/>
</dbReference>
<dbReference type="SUPFAM" id="SSF47616">
    <property type="entry name" value="GST C-terminal domain-like"/>
    <property type="match status" value="1"/>
</dbReference>
<evidence type="ECO:0000256" key="1">
    <source>
        <dbReference type="ARBA" id="ARBA00007409"/>
    </source>
</evidence>
<evidence type="ECO:0008006" key="6">
    <source>
        <dbReference type="Google" id="ProtNLM"/>
    </source>
</evidence>
<comment type="similarity">
    <text evidence="1">Belongs to the GST superfamily.</text>
</comment>
<dbReference type="EMBL" id="KV878215">
    <property type="protein sequence ID" value="OJJ31932.1"/>
    <property type="molecule type" value="Genomic_DNA"/>
</dbReference>
<dbReference type="PANTHER" id="PTHR44051">
    <property type="entry name" value="GLUTATHIONE S-TRANSFERASE-RELATED"/>
    <property type="match status" value="1"/>
</dbReference>
<keyword evidence="5" id="KW-1185">Reference proteome</keyword>
<dbReference type="InterPro" id="IPR040079">
    <property type="entry name" value="Glutathione_S-Trfase"/>
</dbReference>
<feature type="domain" description="GST N-terminal" evidence="2">
    <location>
        <begin position="2"/>
        <end position="83"/>
    </location>
</feature>
<dbReference type="InterPro" id="IPR036249">
    <property type="entry name" value="Thioredoxin-like_sf"/>
</dbReference>
<accession>A0A1L9RAI3</accession>
<dbReference type="GeneID" id="63754584"/>
<evidence type="ECO:0000313" key="5">
    <source>
        <dbReference type="Proteomes" id="UP000184383"/>
    </source>
</evidence>
<evidence type="ECO:0000313" key="4">
    <source>
        <dbReference type="EMBL" id="OJJ31932.1"/>
    </source>
</evidence>
<dbReference type="Pfam" id="PF00043">
    <property type="entry name" value="GST_C"/>
    <property type="match status" value="1"/>
</dbReference>
<dbReference type="SFLD" id="SFLDS00019">
    <property type="entry name" value="Glutathione_Transferase_(cytos"/>
    <property type="match status" value="1"/>
</dbReference>
<organism evidence="4 5">
    <name type="scientific">Aspergillus wentii DTO 134E9</name>
    <dbReference type="NCBI Taxonomy" id="1073089"/>
    <lineage>
        <taxon>Eukaryota</taxon>
        <taxon>Fungi</taxon>
        <taxon>Dikarya</taxon>
        <taxon>Ascomycota</taxon>
        <taxon>Pezizomycotina</taxon>
        <taxon>Eurotiomycetes</taxon>
        <taxon>Eurotiomycetidae</taxon>
        <taxon>Eurotiales</taxon>
        <taxon>Aspergillaceae</taxon>
        <taxon>Aspergillus</taxon>
        <taxon>Aspergillus subgen. Cremei</taxon>
    </lineage>
</organism>
<dbReference type="Gene3D" id="1.20.1050.10">
    <property type="match status" value="1"/>
</dbReference>
<dbReference type="CDD" id="cd03048">
    <property type="entry name" value="GST_N_Ure2p_like"/>
    <property type="match status" value="1"/>
</dbReference>
<reference evidence="5" key="1">
    <citation type="journal article" date="2017" name="Genome Biol.">
        <title>Comparative genomics reveals high biological diversity and specific adaptations in the industrially and medically important fungal genus Aspergillus.</title>
        <authorList>
            <person name="de Vries R.P."/>
            <person name="Riley R."/>
            <person name="Wiebenga A."/>
            <person name="Aguilar-Osorio G."/>
            <person name="Amillis S."/>
            <person name="Uchima C.A."/>
            <person name="Anderluh G."/>
            <person name="Asadollahi M."/>
            <person name="Askin M."/>
            <person name="Barry K."/>
            <person name="Battaglia E."/>
            <person name="Bayram O."/>
            <person name="Benocci T."/>
            <person name="Braus-Stromeyer S.A."/>
            <person name="Caldana C."/>
            <person name="Canovas D."/>
            <person name="Cerqueira G.C."/>
            <person name="Chen F."/>
            <person name="Chen W."/>
            <person name="Choi C."/>
            <person name="Clum A."/>
            <person name="Dos Santos R.A."/>
            <person name="Damasio A.R."/>
            <person name="Diallinas G."/>
            <person name="Emri T."/>
            <person name="Fekete E."/>
            <person name="Flipphi M."/>
            <person name="Freyberg S."/>
            <person name="Gallo A."/>
            <person name="Gournas C."/>
            <person name="Habgood R."/>
            <person name="Hainaut M."/>
            <person name="Harispe M.L."/>
            <person name="Henrissat B."/>
            <person name="Hilden K.S."/>
            <person name="Hope R."/>
            <person name="Hossain A."/>
            <person name="Karabika E."/>
            <person name="Karaffa L."/>
            <person name="Karanyi Z."/>
            <person name="Krasevec N."/>
            <person name="Kuo A."/>
            <person name="Kusch H."/>
            <person name="LaButti K."/>
            <person name="Lagendijk E.L."/>
            <person name="Lapidus A."/>
            <person name="Levasseur A."/>
            <person name="Lindquist E."/>
            <person name="Lipzen A."/>
            <person name="Logrieco A.F."/>
            <person name="MacCabe A."/>
            <person name="Maekelae M.R."/>
            <person name="Malavazi I."/>
            <person name="Melin P."/>
            <person name="Meyer V."/>
            <person name="Mielnichuk N."/>
            <person name="Miskei M."/>
            <person name="Molnar A.P."/>
            <person name="Mule G."/>
            <person name="Ngan C.Y."/>
            <person name="Orejas M."/>
            <person name="Orosz E."/>
            <person name="Ouedraogo J.P."/>
            <person name="Overkamp K.M."/>
            <person name="Park H.-S."/>
            <person name="Perrone G."/>
            <person name="Piumi F."/>
            <person name="Punt P.J."/>
            <person name="Ram A.F."/>
            <person name="Ramon A."/>
            <person name="Rauscher S."/>
            <person name="Record E."/>
            <person name="Riano-Pachon D.M."/>
            <person name="Robert V."/>
            <person name="Roehrig J."/>
            <person name="Ruller R."/>
            <person name="Salamov A."/>
            <person name="Salih N.S."/>
            <person name="Samson R.A."/>
            <person name="Sandor E."/>
            <person name="Sanguinetti M."/>
            <person name="Schuetze T."/>
            <person name="Sepcic K."/>
            <person name="Shelest E."/>
            <person name="Sherlock G."/>
            <person name="Sophianopoulou V."/>
            <person name="Squina F.M."/>
            <person name="Sun H."/>
            <person name="Susca A."/>
            <person name="Todd R.B."/>
            <person name="Tsang A."/>
            <person name="Unkles S.E."/>
            <person name="van de Wiele N."/>
            <person name="van Rossen-Uffink D."/>
            <person name="Oliveira J.V."/>
            <person name="Vesth T.C."/>
            <person name="Visser J."/>
            <person name="Yu J.-H."/>
            <person name="Zhou M."/>
            <person name="Andersen M.R."/>
            <person name="Archer D.B."/>
            <person name="Baker S.E."/>
            <person name="Benoit I."/>
            <person name="Brakhage A.A."/>
            <person name="Braus G.H."/>
            <person name="Fischer R."/>
            <person name="Frisvad J.C."/>
            <person name="Goldman G.H."/>
            <person name="Houbraken J."/>
            <person name="Oakley B."/>
            <person name="Pocsi I."/>
            <person name="Scazzocchio C."/>
            <person name="Seiboth B."/>
            <person name="vanKuyk P.A."/>
            <person name="Wortman J."/>
            <person name="Dyer P.S."/>
            <person name="Grigoriev I.V."/>
        </authorList>
    </citation>
    <scope>NUCLEOTIDE SEQUENCE [LARGE SCALE GENOMIC DNA]</scope>
    <source>
        <strain evidence="5">DTO 134E9</strain>
    </source>
</reference>
<feature type="domain" description="GST C-terminal" evidence="3">
    <location>
        <begin position="90"/>
        <end position="218"/>
    </location>
</feature>
<dbReference type="SUPFAM" id="SSF52833">
    <property type="entry name" value="Thioredoxin-like"/>
    <property type="match status" value="1"/>
</dbReference>
<evidence type="ECO:0000259" key="3">
    <source>
        <dbReference type="PROSITE" id="PS50405"/>
    </source>
</evidence>
<dbReference type="PANTHER" id="PTHR44051:SF23">
    <property type="entry name" value="GLUTATHIONE S-TRANSFERASE-LIKE PROTEIN TPCF"/>
    <property type="match status" value="1"/>
</dbReference>
<dbReference type="InterPro" id="IPR004046">
    <property type="entry name" value="GST_C"/>
</dbReference>
<dbReference type="SFLD" id="SFLDG01151">
    <property type="entry name" value="Main.2:_Nu-like"/>
    <property type="match status" value="1"/>
</dbReference>
<dbReference type="InterPro" id="IPR010987">
    <property type="entry name" value="Glutathione-S-Trfase_C-like"/>
</dbReference>
<dbReference type="VEuPathDB" id="FungiDB:ASPWEDRAFT_643090"/>
<dbReference type="RefSeq" id="XP_040685609.1">
    <property type="nucleotide sequence ID" value="XM_040838736.1"/>
</dbReference>
<sequence>MTSPIKLYGHIGPNPLKVMIVLNLLNIPYEVEEVPFSDVKKPEYTAVNPNGRIPSIHDPNTGLTLWESGAIIEYLVDKYDTDNKLSFANGSPEFYQAKQWLHFQMSGQGPYYGQVFWFSRYHSEKVPSAVERYTKEINRVTGVLEGHLKSQKEKTGSAWLVGDSLSYVDLAFIPWQLGVARMLEKADYDQDAYPHVKEWIESMTAKEEVSQAIAAVYK</sequence>
<dbReference type="SFLD" id="SFLDG00358">
    <property type="entry name" value="Main_(cytGST)"/>
    <property type="match status" value="1"/>
</dbReference>
<dbReference type="Gene3D" id="3.40.30.10">
    <property type="entry name" value="Glutaredoxin"/>
    <property type="match status" value="1"/>
</dbReference>
<dbReference type="Proteomes" id="UP000184383">
    <property type="component" value="Unassembled WGS sequence"/>
</dbReference>
<dbReference type="Pfam" id="PF13409">
    <property type="entry name" value="GST_N_2"/>
    <property type="match status" value="1"/>
</dbReference>
<gene>
    <name evidence="4" type="ORF">ASPWEDRAFT_643090</name>
</gene>
<proteinExistence type="inferred from homology"/>
<protein>
    <recommendedName>
        <fullName evidence="6">Glutathione S-transferase</fullName>
    </recommendedName>
</protein>
<name>A0A1L9RAI3_ASPWE</name>
<dbReference type="OrthoDB" id="422574at2759"/>